<dbReference type="Pfam" id="PF05181">
    <property type="entry name" value="XPA_C"/>
    <property type="match status" value="1"/>
</dbReference>
<dbReference type="SUPFAM" id="SSF46955">
    <property type="entry name" value="Putative DNA-binding domain"/>
    <property type="match status" value="1"/>
</dbReference>
<dbReference type="EMBL" id="BEGY01000014">
    <property type="protein sequence ID" value="GAX75983.1"/>
    <property type="molecule type" value="Genomic_DNA"/>
</dbReference>
<keyword evidence="3" id="KW-0539">Nucleus</keyword>
<comment type="caution">
    <text evidence="6">The sequence shown here is derived from an EMBL/GenBank/DDBJ whole genome shotgun (WGS) entry which is preliminary data.</text>
</comment>
<evidence type="ECO:0000256" key="3">
    <source>
        <dbReference type="ARBA" id="ARBA00023242"/>
    </source>
</evidence>
<keyword evidence="2" id="KW-0862">Zinc</keyword>
<gene>
    <name evidence="6" type="ORF">CEUSTIGMA_g3426.t1</name>
</gene>
<dbReference type="OrthoDB" id="5368863at2759"/>
<dbReference type="CDD" id="cd21075">
    <property type="entry name" value="DBD_XPA-like"/>
    <property type="match status" value="1"/>
</dbReference>
<feature type="region of interest" description="Disordered" evidence="4">
    <location>
        <begin position="108"/>
        <end position="186"/>
    </location>
</feature>
<dbReference type="GO" id="GO:0000715">
    <property type="term" value="P:nucleotide-excision repair, DNA damage recognition"/>
    <property type="evidence" value="ECO:0007669"/>
    <property type="project" value="TreeGrafter"/>
</dbReference>
<accession>A0A250WYR3</accession>
<reference evidence="6 7" key="1">
    <citation type="submission" date="2017-08" db="EMBL/GenBank/DDBJ databases">
        <title>Acidophilic green algal genome provides insights into adaptation to an acidic environment.</title>
        <authorList>
            <person name="Hirooka S."/>
            <person name="Hirose Y."/>
            <person name="Kanesaki Y."/>
            <person name="Higuchi S."/>
            <person name="Fujiwara T."/>
            <person name="Onuma R."/>
            <person name="Era A."/>
            <person name="Ohbayashi R."/>
            <person name="Uzuka A."/>
            <person name="Nozaki H."/>
            <person name="Yoshikawa H."/>
            <person name="Miyagishima S.Y."/>
        </authorList>
    </citation>
    <scope>NUCLEOTIDE SEQUENCE [LARGE SCALE GENOMIC DNA]</scope>
    <source>
        <strain evidence="6 7">NIES-2499</strain>
    </source>
</reference>
<dbReference type="InterPro" id="IPR022656">
    <property type="entry name" value="XPA_C"/>
</dbReference>
<dbReference type="Gene3D" id="3.90.530.10">
    <property type="entry name" value="XPA C-terminal domain"/>
    <property type="match status" value="1"/>
</dbReference>
<dbReference type="Proteomes" id="UP000232323">
    <property type="component" value="Unassembled WGS sequence"/>
</dbReference>
<dbReference type="GO" id="GO:0000110">
    <property type="term" value="C:nucleotide-excision repair factor 1 complex"/>
    <property type="evidence" value="ECO:0007669"/>
    <property type="project" value="TreeGrafter"/>
</dbReference>
<dbReference type="GO" id="GO:1901255">
    <property type="term" value="P:nucleotide-excision repair involved in interstrand cross-link repair"/>
    <property type="evidence" value="ECO:0007669"/>
    <property type="project" value="TreeGrafter"/>
</dbReference>
<dbReference type="GO" id="GO:0006284">
    <property type="term" value="P:base-excision repair"/>
    <property type="evidence" value="ECO:0007669"/>
    <property type="project" value="TreeGrafter"/>
</dbReference>
<evidence type="ECO:0000256" key="4">
    <source>
        <dbReference type="SAM" id="MobiDB-lite"/>
    </source>
</evidence>
<dbReference type="InterPro" id="IPR009061">
    <property type="entry name" value="DNA-bd_dom_put_sf"/>
</dbReference>
<sequence>MEPGGGFIAGCNHCGNLSYNSSWYEAFGVLICESCKNHEQLISKGQAKQVFLLTENDLKRLGTLSKVNPQHKSWRPMQLYLQSQVEEIAQRKHGSVHTLEERRQAKLEAKLDSRLNKQKDHESITDMDERHDGSTDVRPSGPISKMELQMRERLEKEYSSKNEHQCPTENNGKRDMSLDDSECEEI</sequence>
<dbReference type="AlphaFoldDB" id="A0A250WYR3"/>
<evidence type="ECO:0000259" key="5">
    <source>
        <dbReference type="Pfam" id="PF05181"/>
    </source>
</evidence>
<comment type="subcellular location">
    <subcellularLocation>
        <location evidence="1">Nucleus</location>
    </subcellularLocation>
</comment>
<dbReference type="STRING" id="1157962.A0A250WYR3"/>
<dbReference type="InterPro" id="IPR000465">
    <property type="entry name" value="XPA/RAD14"/>
</dbReference>
<dbReference type="PANTHER" id="PTHR10142:SF0">
    <property type="entry name" value="DNA REPAIR PROTEIN COMPLEMENTING XP-A CELLS"/>
    <property type="match status" value="1"/>
</dbReference>
<evidence type="ECO:0000256" key="2">
    <source>
        <dbReference type="ARBA" id="ARBA00022833"/>
    </source>
</evidence>
<feature type="compositionally biased region" description="Basic and acidic residues" evidence="4">
    <location>
        <begin position="148"/>
        <end position="177"/>
    </location>
</feature>
<name>A0A250WYR3_9CHLO</name>
<feature type="domain" description="XPA C-terminal" evidence="5">
    <location>
        <begin position="40"/>
        <end position="85"/>
    </location>
</feature>
<proteinExistence type="predicted"/>
<evidence type="ECO:0000256" key="1">
    <source>
        <dbReference type="ARBA" id="ARBA00004123"/>
    </source>
</evidence>
<keyword evidence="7" id="KW-1185">Reference proteome</keyword>
<evidence type="ECO:0000313" key="7">
    <source>
        <dbReference type="Proteomes" id="UP000232323"/>
    </source>
</evidence>
<dbReference type="GO" id="GO:0070914">
    <property type="term" value="P:UV-damage excision repair"/>
    <property type="evidence" value="ECO:0007669"/>
    <property type="project" value="TreeGrafter"/>
</dbReference>
<dbReference type="PANTHER" id="PTHR10142">
    <property type="entry name" value="DNA REPAIR PROTEIN COMPLEMENTING XP-A CELLS"/>
    <property type="match status" value="1"/>
</dbReference>
<feature type="compositionally biased region" description="Basic and acidic residues" evidence="4">
    <location>
        <begin position="108"/>
        <end position="135"/>
    </location>
</feature>
<evidence type="ECO:0000313" key="6">
    <source>
        <dbReference type="EMBL" id="GAX75983.1"/>
    </source>
</evidence>
<dbReference type="InterPro" id="IPR037129">
    <property type="entry name" value="XPA_sf"/>
</dbReference>
<protein>
    <recommendedName>
        <fullName evidence="5">XPA C-terminal domain-containing protein</fullName>
    </recommendedName>
</protein>
<dbReference type="GO" id="GO:0003684">
    <property type="term" value="F:damaged DNA binding"/>
    <property type="evidence" value="ECO:0007669"/>
    <property type="project" value="InterPro"/>
</dbReference>
<organism evidence="6 7">
    <name type="scientific">Chlamydomonas eustigma</name>
    <dbReference type="NCBI Taxonomy" id="1157962"/>
    <lineage>
        <taxon>Eukaryota</taxon>
        <taxon>Viridiplantae</taxon>
        <taxon>Chlorophyta</taxon>
        <taxon>core chlorophytes</taxon>
        <taxon>Chlorophyceae</taxon>
        <taxon>CS clade</taxon>
        <taxon>Chlamydomonadales</taxon>
        <taxon>Chlamydomonadaceae</taxon>
        <taxon>Chlamydomonas</taxon>
    </lineage>
</organism>